<dbReference type="EMBL" id="JAIZAY010000022">
    <property type="protein sequence ID" value="KAJ8020526.1"/>
    <property type="molecule type" value="Genomic_DNA"/>
</dbReference>
<evidence type="ECO:0000259" key="1">
    <source>
        <dbReference type="Pfam" id="PF00685"/>
    </source>
</evidence>
<dbReference type="InterPro" id="IPR027417">
    <property type="entry name" value="P-loop_NTPase"/>
</dbReference>
<sequence length="333" mass="38914">MRSEIKNSTSNEQLNQLKKPKAVIIVSSKRSGSSFVGEFFNRHPDVYYTFEPLHTVSDFASENRLSNKDFLKTSLSVINGSFYCDFQNNNIARFASEKFCVSNLKLYKKQLCRNGWTPPSEAKIRVWDNECRKYKMVVIKLIRINYLEDLRPLLSEIDLEWRIIYLVRDPRPTELSRKGSGRNYDLIRRKGTDRNDEVDLCETLQRNLKFWVDTPSWLQGRFRMIRFEDIAASPLEKAKELLEFVGLDLADDVANWIKENTEHEKRSSMKPREFSTSRNTSKVLEAWRLNMDWTLVQRVQKVCSVSMRSLGYALMSNLLSLRDLSIPSTLPLS</sequence>
<reference evidence="2" key="1">
    <citation type="submission" date="2021-10" db="EMBL/GenBank/DDBJ databases">
        <title>Tropical sea cucumber genome reveals ecological adaptation and Cuvierian tubules defense mechanism.</title>
        <authorList>
            <person name="Chen T."/>
        </authorList>
    </citation>
    <scope>NUCLEOTIDE SEQUENCE</scope>
    <source>
        <strain evidence="2">Nanhai2018</strain>
        <tissue evidence="2">Muscle</tissue>
    </source>
</reference>
<feature type="domain" description="Sulfotransferase" evidence="1">
    <location>
        <begin position="21"/>
        <end position="309"/>
    </location>
</feature>
<evidence type="ECO:0000313" key="3">
    <source>
        <dbReference type="Proteomes" id="UP001152320"/>
    </source>
</evidence>
<keyword evidence="3" id="KW-1185">Reference proteome</keyword>
<proteinExistence type="predicted"/>
<dbReference type="PANTHER" id="PTHR10704">
    <property type="entry name" value="CARBOHYDRATE SULFOTRANSFERASE"/>
    <property type="match status" value="1"/>
</dbReference>
<dbReference type="PANTHER" id="PTHR10704:SF44">
    <property type="entry name" value="LD35051P-RELATED"/>
    <property type="match status" value="1"/>
</dbReference>
<dbReference type="Proteomes" id="UP001152320">
    <property type="component" value="Chromosome 22"/>
</dbReference>
<dbReference type="GO" id="GO:0006790">
    <property type="term" value="P:sulfur compound metabolic process"/>
    <property type="evidence" value="ECO:0007669"/>
    <property type="project" value="TreeGrafter"/>
</dbReference>
<dbReference type="Gene3D" id="3.40.50.300">
    <property type="entry name" value="P-loop containing nucleotide triphosphate hydrolases"/>
    <property type="match status" value="1"/>
</dbReference>
<evidence type="ECO:0000313" key="2">
    <source>
        <dbReference type="EMBL" id="KAJ8020526.1"/>
    </source>
</evidence>
<dbReference type="GO" id="GO:0006044">
    <property type="term" value="P:N-acetylglucosamine metabolic process"/>
    <property type="evidence" value="ECO:0007669"/>
    <property type="project" value="TreeGrafter"/>
</dbReference>
<dbReference type="SUPFAM" id="SSF52540">
    <property type="entry name" value="P-loop containing nucleoside triphosphate hydrolases"/>
    <property type="match status" value="1"/>
</dbReference>
<comment type="caution">
    <text evidence="2">The sequence shown here is derived from an EMBL/GenBank/DDBJ whole genome shotgun (WGS) entry which is preliminary data.</text>
</comment>
<dbReference type="AlphaFoldDB" id="A0A9Q1BAB9"/>
<protein>
    <submittedName>
        <fullName evidence="2">Carbohydrate sulfotransferase 3</fullName>
    </submittedName>
</protein>
<gene>
    <name evidence="2" type="ORF">HOLleu_40136</name>
</gene>
<organism evidence="2 3">
    <name type="scientific">Holothuria leucospilota</name>
    <name type="common">Black long sea cucumber</name>
    <name type="synonym">Mertensiothuria leucospilota</name>
    <dbReference type="NCBI Taxonomy" id="206669"/>
    <lineage>
        <taxon>Eukaryota</taxon>
        <taxon>Metazoa</taxon>
        <taxon>Echinodermata</taxon>
        <taxon>Eleutherozoa</taxon>
        <taxon>Echinozoa</taxon>
        <taxon>Holothuroidea</taxon>
        <taxon>Aspidochirotacea</taxon>
        <taxon>Aspidochirotida</taxon>
        <taxon>Holothuriidae</taxon>
        <taxon>Holothuria</taxon>
    </lineage>
</organism>
<dbReference type="InterPro" id="IPR000863">
    <property type="entry name" value="Sulfotransferase_dom"/>
</dbReference>
<dbReference type="InterPro" id="IPR051135">
    <property type="entry name" value="Gal/GlcNAc/GalNAc_ST"/>
</dbReference>
<dbReference type="OrthoDB" id="6138663at2759"/>
<dbReference type="GO" id="GO:0001517">
    <property type="term" value="F:N-acetylglucosamine 6-O-sulfotransferase activity"/>
    <property type="evidence" value="ECO:0007669"/>
    <property type="project" value="TreeGrafter"/>
</dbReference>
<name>A0A9Q1BAB9_HOLLE</name>
<dbReference type="Pfam" id="PF00685">
    <property type="entry name" value="Sulfotransfer_1"/>
    <property type="match status" value="1"/>
</dbReference>
<accession>A0A9Q1BAB9</accession>